<dbReference type="AlphaFoldDB" id="V5XJ93"/>
<accession>V5XJ93</accession>
<keyword evidence="3" id="KW-1185">Reference proteome</keyword>
<gene>
    <name evidence="2" type="ORF">D174_16900</name>
</gene>
<feature type="domain" description="Dienelactone hydrolase" evidence="1">
    <location>
        <begin position="93"/>
        <end position="221"/>
    </location>
</feature>
<dbReference type="Gene3D" id="3.40.50.1820">
    <property type="entry name" value="alpha/beta hydrolase"/>
    <property type="match status" value="1"/>
</dbReference>
<evidence type="ECO:0000313" key="3">
    <source>
        <dbReference type="Proteomes" id="UP000018763"/>
    </source>
</evidence>
<dbReference type="InterPro" id="IPR029058">
    <property type="entry name" value="AB_hydrolase_fold"/>
</dbReference>
<dbReference type="Proteomes" id="UP000018763">
    <property type="component" value="Chromosome"/>
</dbReference>
<protein>
    <recommendedName>
        <fullName evidence="1">Dienelactone hydrolase domain-containing protein</fullName>
    </recommendedName>
</protein>
<dbReference type="SUPFAM" id="SSF53474">
    <property type="entry name" value="alpha/beta-Hydrolases"/>
    <property type="match status" value="1"/>
</dbReference>
<sequence>MAATVHVTPRCSVVKCGGRPVDIAEIHLPGTPRGAVLVMTSGRDFEPAAAELLNGFAAFGYEGLAADATKLRGTRAELTAMVGHLLKRLGDRGWHDEQIGVVGYSWGGLVALLAGVSFELGAVVSVSPQPRYGSSDDLIQWIGGLAPLTRAPWLCLTGADDPALPASVRDGLERTLRNDASTYTQIVSYVDVGQDFYRTSPDVAATAAAFDSWQRTVEWLELRVAPRLTPLTKQWRQRQTVLGGASTER</sequence>
<reference evidence="2 3" key="1">
    <citation type="journal article" date="2014" name="Genome Announc.">
        <title>Complete Genome Sequence of Sterol-Transforming Mycobacterium neoaurum Strain VKM Ac-1815D.</title>
        <authorList>
            <person name="Shtratnikova V.Y."/>
            <person name="Bragin E.Y."/>
            <person name="Dovbnya D.V."/>
            <person name="Pekov Y.A."/>
            <person name="Schelkunov M.I."/>
            <person name="Strizhov N."/>
            <person name="Ivashina T.V."/>
            <person name="Ashapkin V.V."/>
            <person name="Donova M.V."/>
        </authorList>
    </citation>
    <scope>NUCLEOTIDE SEQUENCE [LARGE SCALE GENOMIC DNA]</scope>
    <source>
        <strain evidence="2 3">VKM Ac-1815D</strain>
    </source>
</reference>
<proteinExistence type="predicted"/>
<dbReference type="GeneID" id="43451145"/>
<organism evidence="2 3">
    <name type="scientific">Mycolicibacterium neoaurum VKM Ac-1815D</name>
    <dbReference type="NCBI Taxonomy" id="700508"/>
    <lineage>
        <taxon>Bacteria</taxon>
        <taxon>Bacillati</taxon>
        <taxon>Actinomycetota</taxon>
        <taxon>Actinomycetes</taxon>
        <taxon>Mycobacteriales</taxon>
        <taxon>Mycobacteriaceae</taxon>
        <taxon>Mycolicibacterium</taxon>
    </lineage>
</organism>
<dbReference type="RefSeq" id="WP_019509763.1">
    <property type="nucleotide sequence ID" value="NC_023036.2"/>
</dbReference>
<dbReference type="GO" id="GO:0016787">
    <property type="term" value="F:hydrolase activity"/>
    <property type="evidence" value="ECO:0007669"/>
    <property type="project" value="InterPro"/>
</dbReference>
<evidence type="ECO:0000313" key="2">
    <source>
        <dbReference type="EMBL" id="AHC27998.1"/>
    </source>
</evidence>
<dbReference type="EMBL" id="CP006936">
    <property type="protein sequence ID" value="AHC27998.1"/>
    <property type="molecule type" value="Genomic_DNA"/>
</dbReference>
<dbReference type="Pfam" id="PF01738">
    <property type="entry name" value="DLH"/>
    <property type="match status" value="1"/>
</dbReference>
<evidence type="ECO:0000259" key="1">
    <source>
        <dbReference type="Pfam" id="PF01738"/>
    </source>
</evidence>
<dbReference type="InterPro" id="IPR002925">
    <property type="entry name" value="Dienelactn_hydro"/>
</dbReference>
<name>V5XJ93_MYCNE</name>